<feature type="transmembrane region" description="Helical" evidence="8">
    <location>
        <begin position="97"/>
        <end position="114"/>
    </location>
</feature>
<evidence type="ECO:0000256" key="2">
    <source>
        <dbReference type="ARBA" id="ARBA00022475"/>
    </source>
</evidence>
<evidence type="ECO:0000313" key="9">
    <source>
        <dbReference type="EMBL" id="AMM40169.1"/>
    </source>
</evidence>
<keyword evidence="5" id="KW-0378">Hydrolase</keyword>
<dbReference type="Pfam" id="PF09721">
    <property type="entry name" value="Exosortase_EpsH"/>
    <property type="match status" value="1"/>
</dbReference>
<sequence length="279" mass="32078">MKAIKSIPFVKQNYIFFVFSLMLFVILFNPVFAQLCHLWFYDLNNSHGILAPFISLYFIWIKKDEIKHTPLQISHLGLGVMIFGLLLYLLGLIGFMAFLQNLSLVITFIGLTWYHMGTRFTRKISFPLFILFFMVPIPISITEMFSFPLKLLATRMSEFVLGLLSIPVLREGNLLHLPNGTLEVAKACSGLRSFISFTMLGLIFAYLLKNKIRKLIIILAILPITIFTNILRITLTGSLAYFVTPKMTESFLHEFLGIFSFVCGFSLMFLCYYKISLEK</sequence>
<dbReference type="GO" id="GO:0005886">
    <property type="term" value="C:plasma membrane"/>
    <property type="evidence" value="ECO:0007669"/>
    <property type="project" value="UniProtKB-SubCell"/>
</dbReference>
<dbReference type="NCBIfam" id="TIGR02602">
    <property type="entry name" value="8TM_EpsH"/>
    <property type="match status" value="1"/>
</dbReference>
<feature type="transmembrane region" description="Helical" evidence="8">
    <location>
        <begin position="190"/>
        <end position="208"/>
    </location>
</feature>
<evidence type="ECO:0000256" key="8">
    <source>
        <dbReference type="SAM" id="Phobius"/>
    </source>
</evidence>
<keyword evidence="10" id="KW-1185">Reference proteome</keyword>
<dbReference type="GO" id="GO:0008233">
    <property type="term" value="F:peptidase activity"/>
    <property type="evidence" value="ECO:0007669"/>
    <property type="project" value="UniProtKB-KW"/>
</dbReference>
<evidence type="ECO:0000256" key="1">
    <source>
        <dbReference type="ARBA" id="ARBA00004651"/>
    </source>
</evidence>
<gene>
    <name evidence="9" type="ORF">HS1_000363</name>
</gene>
<dbReference type="OrthoDB" id="9797363at2"/>
<dbReference type="Proteomes" id="UP000070560">
    <property type="component" value="Chromosome"/>
</dbReference>
<evidence type="ECO:0000313" key="10">
    <source>
        <dbReference type="Proteomes" id="UP000070560"/>
    </source>
</evidence>
<evidence type="ECO:0000256" key="5">
    <source>
        <dbReference type="ARBA" id="ARBA00022801"/>
    </source>
</evidence>
<organism evidence="9 10">
    <name type="scientific">Desulfofervidus auxilii</name>
    <dbReference type="NCBI Taxonomy" id="1621989"/>
    <lineage>
        <taxon>Bacteria</taxon>
        <taxon>Pseudomonadati</taxon>
        <taxon>Thermodesulfobacteriota</taxon>
        <taxon>Candidatus Desulfofervidia</taxon>
        <taxon>Candidatus Desulfofervidales</taxon>
        <taxon>Candidatus Desulfofervidaceae</taxon>
        <taxon>Candidatus Desulfofervidus</taxon>
    </lineage>
</organism>
<comment type="subcellular location">
    <subcellularLocation>
        <location evidence="1">Cell membrane</location>
        <topology evidence="1">Multi-pass membrane protein</topology>
    </subcellularLocation>
</comment>
<accession>A0A7U4TG60</accession>
<evidence type="ECO:0000256" key="4">
    <source>
        <dbReference type="ARBA" id="ARBA00022692"/>
    </source>
</evidence>
<feature type="transmembrane region" description="Helical" evidence="8">
    <location>
        <begin position="215"/>
        <end position="235"/>
    </location>
</feature>
<dbReference type="InterPro" id="IPR026392">
    <property type="entry name" value="Exo/Archaeosortase_dom"/>
</dbReference>
<keyword evidence="4 8" id="KW-0812">Transmembrane</keyword>
<reference evidence="9 10" key="1">
    <citation type="submission" date="2015-10" db="EMBL/GenBank/DDBJ databases">
        <title>Candidatus Desulfofervidus auxilii, a hydrogenotrophic sulfate-reducing bacterium involved in the thermophilic anaerobic oxidation of methane.</title>
        <authorList>
            <person name="Krukenberg V."/>
            <person name="Richter M."/>
            <person name="Wegener G."/>
        </authorList>
    </citation>
    <scope>NUCLEOTIDE SEQUENCE [LARGE SCALE GENOMIC DNA]</scope>
    <source>
        <strain evidence="9 10">HS1</strain>
    </source>
</reference>
<dbReference type="InterPro" id="IPR013426">
    <property type="entry name" value="EpsH-like"/>
</dbReference>
<feature type="transmembrane region" description="Helical" evidence="8">
    <location>
        <begin position="43"/>
        <end position="61"/>
    </location>
</feature>
<evidence type="ECO:0000256" key="7">
    <source>
        <dbReference type="ARBA" id="ARBA00023136"/>
    </source>
</evidence>
<keyword evidence="3" id="KW-0645">Protease</keyword>
<dbReference type="AlphaFoldDB" id="A0A7U4TG60"/>
<evidence type="ECO:0000256" key="3">
    <source>
        <dbReference type="ARBA" id="ARBA00022670"/>
    </source>
</evidence>
<dbReference type="GO" id="GO:0006508">
    <property type="term" value="P:proteolysis"/>
    <property type="evidence" value="ECO:0007669"/>
    <property type="project" value="UniProtKB-KW"/>
</dbReference>
<dbReference type="EMBL" id="CP013015">
    <property type="protein sequence ID" value="AMM40169.1"/>
    <property type="molecule type" value="Genomic_DNA"/>
</dbReference>
<name>A0A7U4TG60_DESA2</name>
<dbReference type="RefSeq" id="WP_066060467.1">
    <property type="nucleotide sequence ID" value="NZ_CP013015.1"/>
</dbReference>
<evidence type="ECO:0000256" key="6">
    <source>
        <dbReference type="ARBA" id="ARBA00022989"/>
    </source>
</evidence>
<dbReference type="NCBIfam" id="TIGR04178">
    <property type="entry name" value="exo_archaeo"/>
    <property type="match status" value="1"/>
</dbReference>
<keyword evidence="6 8" id="KW-1133">Transmembrane helix</keyword>
<keyword evidence="7 8" id="KW-0472">Membrane</keyword>
<dbReference type="InterPro" id="IPR019127">
    <property type="entry name" value="Exosortase"/>
</dbReference>
<keyword evidence="2" id="KW-1003">Cell membrane</keyword>
<dbReference type="KEGG" id="daw:HS1_000363"/>
<feature type="transmembrane region" description="Helical" evidence="8">
    <location>
        <begin position="73"/>
        <end position="91"/>
    </location>
</feature>
<feature type="transmembrane region" description="Helical" evidence="8">
    <location>
        <begin position="126"/>
        <end position="147"/>
    </location>
</feature>
<protein>
    <submittedName>
        <fullName evidence="9">Membrane protein containing Exosortase, EpsH, 8 transmembrane domain protein</fullName>
    </submittedName>
</protein>
<feature type="transmembrane region" description="Helical" evidence="8">
    <location>
        <begin position="255"/>
        <end position="273"/>
    </location>
</feature>
<proteinExistence type="predicted"/>